<reference evidence="2" key="1">
    <citation type="journal article" date="2019" name="Int. J. Syst. Evol. Microbiol.">
        <title>The Global Catalogue of Microorganisms (GCM) 10K type strain sequencing project: providing services to taxonomists for standard genome sequencing and annotation.</title>
        <authorList>
            <consortium name="The Broad Institute Genomics Platform"/>
            <consortium name="The Broad Institute Genome Sequencing Center for Infectious Disease"/>
            <person name="Wu L."/>
            <person name="Ma J."/>
        </authorList>
    </citation>
    <scope>NUCLEOTIDE SEQUENCE [LARGE SCALE GENOMIC DNA]</scope>
    <source>
        <strain evidence="2">CCM 8905</strain>
    </source>
</reference>
<dbReference type="RefSeq" id="WP_125693292.1">
    <property type="nucleotide sequence ID" value="NZ_JBHSSK010000021.1"/>
</dbReference>
<protein>
    <submittedName>
        <fullName evidence="1">Uncharacterized protein</fullName>
    </submittedName>
</protein>
<accession>A0ABW1SSW3</accession>
<keyword evidence="2" id="KW-1185">Reference proteome</keyword>
<evidence type="ECO:0000313" key="2">
    <source>
        <dbReference type="Proteomes" id="UP001596254"/>
    </source>
</evidence>
<comment type="caution">
    <text evidence="1">The sequence shown here is derived from an EMBL/GenBank/DDBJ whole genome shotgun (WGS) entry which is preliminary data.</text>
</comment>
<organism evidence="1 2">
    <name type="scientific">Levilactobacillus tongjiangensis</name>
    <dbReference type="NCBI Taxonomy" id="2486023"/>
    <lineage>
        <taxon>Bacteria</taxon>
        <taxon>Bacillati</taxon>
        <taxon>Bacillota</taxon>
        <taxon>Bacilli</taxon>
        <taxon>Lactobacillales</taxon>
        <taxon>Lactobacillaceae</taxon>
        <taxon>Levilactobacillus</taxon>
    </lineage>
</organism>
<proteinExistence type="predicted"/>
<name>A0ABW1SSW3_9LACO</name>
<evidence type="ECO:0000313" key="1">
    <source>
        <dbReference type="EMBL" id="MFC6207163.1"/>
    </source>
</evidence>
<sequence length="123" mass="14540">MWRHSGKNIYFKDTSIPEDMEKRINELNAHVVKLQSPSPVIDLVCYKDKNALEKKNKAFFKRQEIQKKRGQDIAYINLDNLRNSLGYDESLPFARWSVMPRFDPFSGKKVSLTRYNNNKIEED</sequence>
<dbReference type="EMBL" id="JBHSSK010000021">
    <property type="protein sequence ID" value="MFC6207163.1"/>
    <property type="molecule type" value="Genomic_DNA"/>
</dbReference>
<gene>
    <name evidence="1" type="ORF">ACFP1G_06690</name>
</gene>
<dbReference type="Proteomes" id="UP001596254">
    <property type="component" value="Unassembled WGS sequence"/>
</dbReference>